<dbReference type="InterPro" id="IPR033756">
    <property type="entry name" value="YlxH/NBP35"/>
</dbReference>
<dbReference type="GO" id="GO:0046872">
    <property type="term" value="F:metal ion binding"/>
    <property type="evidence" value="ECO:0007669"/>
    <property type="project" value="UniProtKB-KW"/>
</dbReference>
<accession>A0A7R9A2Y1</accession>
<keyword evidence="6" id="KW-0411">Iron-sulfur</keyword>
<reference evidence="8" key="1">
    <citation type="submission" date="2020-11" db="EMBL/GenBank/DDBJ databases">
        <authorList>
            <person name="Tran Van P."/>
        </authorList>
    </citation>
    <scope>NUCLEOTIDE SEQUENCE</scope>
</reference>
<keyword evidence="2" id="KW-0479">Metal-binding</keyword>
<dbReference type="PROSITE" id="PS01215">
    <property type="entry name" value="MRP"/>
    <property type="match status" value="1"/>
</dbReference>
<dbReference type="InterPro" id="IPR027417">
    <property type="entry name" value="P-loop_NTPase"/>
</dbReference>
<evidence type="ECO:0000256" key="6">
    <source>
        <dbReference type="ARBA" id="ARBA00023014"/>
    </source>
</evidence>
<evidence type="ECO:0000256" key="5">
    <source>
        <dbReference type="ARBA" id="ARBA00023004"/>
    </source>
</evidence>
<dbReference type="AlphaFoldDB" id="A0A7R9A2Y1"/>
<dbReference type="EMBL" id="CAJPEV010000576">
    <property type="protein sequence ID" value="CAG0886613.1"/>
    <property type="molecule type" value="Genomic_DNA"/>
</dbReference>
<dbReference type="HAMAP" id="MF_02040">
    <property type="entry name" value="Mrp_NBP35"/>
    <property type="match status" value="1"/>
</dbReference>
<dbReference type="Pfam" id="PF10609">
    <property type="entry name" value="ParA"/>
    <property type="match status" value="2"/>
</dbReference>
<dbReference type="SUPFAM" id="SSF52540">
    <property type="entry name" value="P-loop containing nucleoside triphosphate hydrolases"/>
    <property type="match status" value="1"/>
</dbReference>
<keyword evidence="3" id="KW-0547">Nucleotide-binding</keyword>
<keyword evidence="5" id="KW-0408">Iron</keyword>
<evidence type="ECO:0000256" key="7">
    <source>
        <dbReference type="ARBA" id="ARBA00024036"/>
    </source>
</evidence>
<dbReference type="GO" id="GO:0051539">
    <property type="term" value="F:4 iron, 4 sulfur cluster binding"/>
    <property type="evidence" value="ECO:0007669"/>
    <property type="project" value="UniProtKB-KW"/>
</dbReference>
<dbReference type="GO" id="GO:0032981">
    <property type="term" value="P:mitochondrial respiratory chain complex I assembly"/>
    <property type="evidence" value="ECO:0007669"/>
    <property type="project" value="TreeGrafter"/>
</dbReference>
<evidence type="ECO:0000256" key="2">
    <source>
        <dbReference type="ARBA" id="ARBA00022723"/>
    </source>
</evidence>
<dbReference type="InterPro" id="IPR019591">
    <property type="entry name" value="Mrp/NBP35_ATP-bd"/>
</dbReference>
<dbReference type="GO" id="GO:0005524">
    <property type="term" value="F:ATP binding"/>
    <property type="evidence" value="ECO:0007669"/>
    <property type="project" value="UniProtKB-KW"/>
</dbReference>
<dbReference type="OrthoDB" id="1741334at2759"/>
<dbReference type="PANTHER" id="PTHR42961">
    <property type="entry name" value="IRON-SULFUR PROTEIN NUBPL"/>
    <property type="match status" value="1"/>
</dbReference>
<comment type="similarity">
    <text evidence="7">Belongs to the Mrp/NBP35 ATP-binding proteins family.</text>
</comment>
<sequence length="320" mass="34212">MRRGLPRKFPVAGVARTVVVASGKGGVGKSTTAVNLALALAQSEGDERVGILDADIYGPSIPIMMKRHDEPRVNKQNLIVPHVQYGVKCMSMGFLVDASKPIVWRGLMIMSGIQKLLRGVAWGPLDYLIVDMPPGTGDTQLSIAQSIPVDGGDAISFVSFLGGCALRKRPPFSPLEGIPTRMQPPFPFFPRGAVIVTTPQDVALVDARKGAAMFQQTGVPVLGLVQNMSRFVCPGCGRESHIFGRGGAARLAAEMNVDLIGDVPIDPAIQETSDAGLPIVYSQPQSEQVPQSPSVKAVRCEIVTLDDLKSSNRQLATDYR</sequence>
<dbReference type="InterPro" id="IPR000808">
    <property type="entry name" value="Mrp-like_CS"/>
</dbReference>
<keyword evidence="1" id="KW-0004">4Fe-4S</keyword>
<proteinExistence type="inferred from homology"/>
<dbReference type="InterPro" id="IPR044304">
    <property type="entry name" value="NUBPL-like"/>
</dbReference>
<dbReference type="GO" id="GO:0005739">
    <property type="term" value="C:mitochondrion"/>
    <property type="evidence" value="ECO:0007669"/>
    <property type="project" value="TreeGrafter"/>
</dbReference>
<dbReference type="GO" id="GO:0016226">
    <property type="term" value="P:iron-sulfur cluster assembly"/>
    <property type="evidence" value="ECO:0007669"/>
    <property type="project" value="InterPro"/>
</dbReference>
<evidence type="ECO:0000313" key="8">
    <source>
        <dbReference type="EMBL" id="CAD7244169.1"/>
    </source>
</evidence>
<name>A0A7R9A2Y1_9CRUS</name>
<evidence type="ECO:0000313" key="9">
    <source>
        <dbReference type="Proteomes" id="UP000677054"/>
    </source>
</evidence>
<dbReference type="GO" id="GO:0140663">
    <property type="term" value="F:ATP-dependent FeS chaperone activity"/>
    <property type="evidence" value="ECO:0007669"/>
    <property type="project" value="InterPro"/>
</dbReference>
<evidence type="ECO:0000256" key="3">
    <source>
        <dbReference type="ARBA" id="ARBA00022741"/>
    </source>
</evidence>
<keyword evidence="9" id="KW-1185">Reference proteome</keyword>
<dbReference type="Proteomes" id="UP000677054">
    <property type="component" value="Unassembled WGS sequence"/>
</dbReference>
<keyword evidence="4" id="KW-0067">ATP-binding</keyword>
<evidence type="ECO:0000256" key="1">
    <source>
        <dbReference type="ARBA" id="ARBA00022485"/>
    </source>
</evidence>
<evidence type="ECO:0008006" key="10">
    <source>
        <dbReference type="Google" id="ProtNLM"/>
    </source>
</evidence>
<dbReference type="CDD" id="cd02037">
    <property type="entry name" value="Mrp_NBP35"/>
    <property type="match status" value="1"/>
</dbReference>
<dbReference type="PANTHER" id="PTHR42961:SF2">
    <property type="entry name" value="IRON-SULFUR PROTEIN NUBPL"/>
    <property type="match status" value="1"/>
</dbReference>
<dbReference type="EMBL" id="LR900093">
    <property type="protein sequence ID" value="CAD7244169.1"/>
    <property type="molecule type" value="Genomic_DNA"/>
</dbReference>
<gene>
    <name evidence="8" type="ORF">DSTB1V02_LOCUS4071</name>
</gene>
<evidence type="ECO:0000256" key="4">
    <source>
        <dbReference type="ARBA" id="ARBA00022840"/>
    </source>
</evidence>
<organism evidence="8">
    <name type="scientific">Darwinula stevensoni</name>
    <dbReference type="NCBI Taxonomy" id="69355"/>
    <lineage>
        <taxon>Eukaryota</taxon>
        <taxon>Metazoa</taxon>
        <taxon>Ecdysozoa</taxon>
        <taxon>Arthropoda</taxon>
        <taxon>Crustacea</taxon>
        <taxon>Oligostraca</taxon>
        <taxon>Ostracoda</taxon>
        <taxon>Podocopa</taxon>
        <taxon>Podocopida</taxon>
        <taxon>Darwinulocopina</taxon>
        <taxon>Darwinuloidea</taxon>
        <taxon>Darwinulidae</taxon>
        <taxon>Darwinula</taxon>
    </lineage>
</organism>
<protein>
    <recommendedName>
        <fullName evidence="10">Iron-sulfur protein NUBPL</fullName>
    </recommendedName>
</protein>
<dbReference type="Gene3D" id="3.40.50.300">
    <property type="entry name" value="P-loop containing nucleotide triphosphate hydrolases"/>
    <property type="match status" value="1"/>
</dbReference>